<accession>A0A915PE03</accession>
<dbReference type="Proteomes" id="UP000887560">
    <property type="component" value="Unplaced"/>
</dbReference>
<keyword evidence="1" id="KW-0732">Signal</keyword>
<evidence type="ECO:0000313" key="2">
    <source>
        <dbReference type="Proteomes" id="UP000887560"/>
    </source>
</evidence>
<organism evidence="2 3">
    <name type="scientific">Meloidogyne floridensis</name>
    <dbReference type="NCBI Taxonomy" id="298350"/>
    <lineage>
        <taxon>Eukaryota</taxon>
        <taxon>Metazoa</taxon>
        <taxon>Ecdysozoa</taxon>
        <taxon>Nematoda</taxon>
        <taxon>Chromadorea</taxon>
        <taxon>Rhabditida</taxon>
        <taxon>Tylenchina</taxon>
        <taxon>Tylenchomorpha</taxon>
        <taxon>Tylenchoidea</taxon>
        <taxon>Meloidogynidae</taxon>
        <taxon>Meloidogyninae</taxon>
        <taxon>Meloidogyne</taxon>
    </lineage>
</organism>
<protein>
    <submittedName>
        <fullName evidence="3">Uncharacterized protein</fullName>
    </submittedName>
</protein>
<feature type="signal peptide" evidence="1">
    <location>
        <begin position="1"/>
        <end position="24"/>
    </location>
</feature>
<reference evidence="3" key="1">
    <citation type="submission" date="2022-11" db="UniProtKB">
        <authorList>
            <consortium name="WormBaseParasite"/>
        </authorList>
    </citation>
    <scope>IDENTIFICATION</scope>
</reference>
<proteinExistence type="predicted"/>
<dbReference type="AlphaFoldDB" id="A0A915PE03"/>
<keyword evidence="2" id="KW-1185">Reference proteome</keyword>
<sequence>MKREINFILHYCFIFICVFSFSNASISGYSETAAVESSPTMNCGDIDSTSEAKATDSNPFCVYPALVGVIHNLLKK</sequence>
<evidence type="ECO:0000256" key="1">
    <source>
        <dbReference type="SAM" id="SignalP"/>
    </source>
</evidence>
<dbReference type="WBParaSite" id="scf7180000424794.g14024">
    <property type="protein sequence ID" value="scf7180000424794.g14024"/>
    <property type="gene ID" value="scf7180000424794.g14024"/>
</dbReference>
<evidence type="ECO:0000313" key="3">
    <source>
        <dbReference type="WBParaSite" id="scf7180000424794.g14024"/>
    </source>
</evidence>
<feature type="chain" id="PRO_5037426182" evidence="1">
    <location>
        <begin position="25"/>
        <end position="76"/>
    </location>
</feature>
<name>A0A915PE03_9BILA</name>